<dbReference type="PROSITE" id="PS00543">
    <property type="entry name" value="HLYD_FAMILY"/>
    <property type="match status" value="1"/>
</dbReference>
<dbReference type="InterPro" id="IPR006144">
    <property type="entry name" value="Secretion_HlyD_CS"/>
</dbReference>
<feature type="domain" description="Multidrug resistance protein MdtA-like barrel-sandwich hybrid" evidence="7">
    <location>
        <begin position="100"/>
        <end position="207"/>
    </location>
</feature>
<dbReference type="InterPro" id="IPR058625">
    <property type="entry name" value="MdtA-like_BSH"/>
</dbReference>
<dbReference type="InterPro" id="IPR058982">
    <property type="entry name" value="Beta-barrel_AprE"/>
</dbReference>
<dbReference type="STRING" id="1742972.COMA1_50070"/>
<dbReference type="InterPro" id="IPR050739">
    <property type="entry name" value="MFP"/>
</dbReference>
<gene>
    <name evidence="9" type="ORF">COMA1_50070</name>
</gene>
<dbReference type="AlphaFoldDB" id="A0A0S4LLK6"/>
<dbReference type="Pfam" id="PF26002">
    <property type="entry name" value="Beta-barrel_AprE"/>
    <property type="match status" value="1"/>
</dbReference>
<dbReference type="Proteomes" id="UP000199032">
    <property type="component" value="Unassembled WGS sequence"/>
</dbReference>
<keyword evidence="10" id="KW-1185">Reference proteome</keyword>
<dbReference type="Pfam" id="PF25917">
    <property type="entry name" value="BSH_RND"/>
    <property type="match status" value="1"/>
</dbReference>
<protein>
    <submittedName>
        <fullName evidence="9">Uncharacterized protein</fullName>
    </submittedName>
</protein>
<sequence>MAFGTIERQWMVWKAAWQAESGQPPNRAVPEGPAAEFLPEALDIQETPPSPLGRALFWTILIACVAGAVWTTVVKIDTVTMAQGRVVLGGDSRVLHPHEAGVITAIHVHDGQVVKSGEVLIELDLTRKLTEAEPQSHILASDAQQTTQTKPPALEANAASVSQAITKVEQNAGVQRVLSPIDGVVRQLAVQAVGRVVTPAQPLLTVVPLKHSLEVEARIESRDVGIVHKGQSVAITLATIQPVYQETIPGYVTRGPNKSTSNTHVGLVSSIRVGLDHSTTRVGSAEVKLVPGMAVAVEIKTGQRRMIEYLLEPVHQLMNERMREWTALIQAVRSFIERRNLS</sequence>
<keyword evidence="3" id="KW-0813">Transport</keyword>
<proteinExistence type="inferred from homology"/>
<dbReference type="GO" id="GO:0016020">
    <property type="term" value="C:membrane"/>
    <property type="evidence" value="ECO:0007669"/>
    <property type="project" value="UniProtKB-SubCell"/>
</dbReference>
<evidence type="ECO:0000259" key="7">
    <source>
        <dbReference type="Pfam" id="PF25917"/>
    </source>
</evidence>
<organism evidence="9 10">
    <name type="scientific">Candidatus Nitrospira nitrosa</name>
    <dbReference type="NCBI Taxonomy" id="1742972"/>
    <lineage>
        <taxon>Bacteria</taxon>
        <taxon>Pseudomonadati</taxon>
        <taxon>Nitrospirota</taxon>
        <taxon>Nitrospiria</taxon>
        <taxon>Nitrospirales</taxon>
        <taxon>Nitrospiraceae</taxon>
        <taxon>Nitrospira</taxon>
    </lineage>
</organism>
<comment type="subcellular location">
    <subcellularLocation>
        <location evidence="1">Membrane</location>
        <topology evidence="1">Single-pass membrane protein</topology>
    </subcellularLocation>
</comment>
<evidence type="ECO:0000256" key="3">
    <source>
        <dbReference type="ARBA" id="ARBA00022448"/>
    </source>
</evidence>
<dbReference type="PANTHER" id="PTHR30386:SF27">
    <property type="entry name" value="MEMBRANE FUSION PROTEIN (MFP) FAMILY PROTEIN"/>
    <property type="match status" value="1"/>
</dbReference>
<dbReference type="GO" id="GO:0009306">
    <property type="term" value="P:protein secretion"/>
    <property type="evidence" value="ECO:0007669"/>
    <property type="project" value="InterPro"/>
</dbReference>
<accession>A0A0S4LLK6</accession>
<name>A0A0S4LLK6_9BACT</name>
<evidence type="ECO:0000256" key="6">
    <source>
        <dbReference type="ARBA" id="ARBA00023136"/>
    </source>
</evidence>
<keyword evidence="6" id="KW-0472">Membrane</keyword>
<keyword evidence="5" id="KW-1133">Transmembrane helix</keyword>
<comment type="similarity">
    <text evidence="2">Belongs to the membrane fusion protein (MFP) (TC 8.A.1) family.</text>
</comment>
<evidence type="ECO:0000256" key="4">
    <source>
        <dbReference type="ARBA" id="ARBA00022692"/>
    </source>
</evidence>
<dbReference type="Gene3D" id="2.40.50.100">
    <property type="match status" value="1"/>
</dbReference>
<dbReference type="RefSeq" id="WP_176698143.1">
    <property type="nucleotide sequence ID" value="NZ_CZQA01000011.1"/>
</dbReference>
<dbReference type="PRINTS" id="PR01490">
    <property type="entry name" value="RTXTOXIND"/>
</dbReference>
<feature type="domain" description="AprE-like beta-barrel" evidence="8">
    <location>
        <begin position="213"/>
        <end position="302"/>
    </location>
</feature>
<evidence type="ECO:0000313" key="9">
    <source>
        <dbReference type="EMBL" id="CUS38373.1"/>
    </source>
</evidence>
<reference evidence="9 10" key="1">
    <citation type="submission" date="2015-10" db="EMBL/GenBank/DDBJ databases">
        <authorList>
            <person name="Gilbert D.G."/>
        </authorList>
    </citation>
    <scope>NUCLEOTIDE SEQUENCE [LARGE SCALE GENOMIC DNA]</scope>
    <source>
        <strain evidence="9">COMA1</strain>
    </source>
</reference>
<dbReference type="EMBL" id="CZQA01000011">
    <property type="protein sequence ID" value="CUS38373.1"/>
    <property type="molecule type" value="Genomic_DNA"/>
</dbReference>
<evidence type="ECO:0000259" key="8">
    <source>
        <dbReference type="Pfam" id="PF26002"/>
    </source>
</evidence>
<dbReference type="PANTHER" id="PTHR30386">
    <property type="entry name" value="MEMBRANE FUSION SUBUNIT OF EMRAB-TOLC MULTIDRUG EFFLUX PUMP"/>
    <property type="match status" value="1"/>
</dbReference>
<evidence type="ECO:0000256" key="2">
    <source>
        <dbReference type="ARBA" id="ARBA00009477"/>
    </source>
</evidence>
<keyword evidence="4" id="KW-0812">Transmembrane</keyword>
<evidence type="ECO:0000313" key="10">
    <source>
        <dbReference type="Proteomes" id="UP000199032"/>
    </source>
</evidence>
<evidence type="ECO:0000256" key="5">
    <source>
        <dbReference type="ARBA" id="ARBA00022989"/>
    </source>
</evidence>
<dbReference type="SUPFAM" id="SSF111369">
    <property type="entry name" value="HlyD-like secretion proteins"/>
    <property type="match status" value="1"/>
</dbReference>
<evidence type="ECO:0000256" key="1">
    <source>
        <dbReference type="ARBA" id="ARBA00004167"/>
    </source>
</evidence>
<dbReference type="Gene3D" id="2.40.30.170">
    <property type="match status" value="1"/>
</dbReference>